<gene>
    <name evidence="2" type="ORF">C2R22_21000</name>
</gene>
<feature type="transmembrane region" description="Helical" evidence="1">
    <location>
        <begin position="126"/>
        <end position="147"/>
    </location>
</feature>
<evidence type="ECO:0000313" key="2">
    <source>
        <dbReference type="EMBL" id="AUV84083.1"/>
    </source>
</evidence>
<evidence type="ECO:0000256" key="1">
    <source>
        <dbReference type="SAM" id="Phobius"/>
    </source>
</evidence>
<sequence length="150" mass="16273">MAGLFFAYSVSVVLTLDTLSASSYTRVMQSINEEILNPLFGVSFGGAIIVPTVGAFLVFIEGLWTALFGQLFLAGTVIYLVGTAGVTLLVSVPMNNTIAGWSIESPPTGWEEVRARWKRWNHVRTVAAFISFVLYVVATLSLSASFVEPF</sequence>
<dbReference type="Pfam" id="PF08592">
    <property type="entry name" value="Anthrone_oxy"/>
    <property type="match status" value="1"/>
</dbReference>
<feature type="transmembrane region" description="Helical" evidence="1">
    <location>
        <begin position="39"/>
        <end position="60"/>
    </location>
</feature>
<dbReference type="InterPro" id="IPR013901">
    <property type="entry name" value="Anthrone_oxy"/>
</dbReference>
<protein>
    <submittedName>
        <fullName evidence="2">DUF1772 domain-containing protein</fullName>
    </submittedName>
</protein>
<geneLocation type="plasmid" evidence="2">
    <name>unnamed1</name>
</geneLocation>
<name>A0A2I8VQ78_9EURY</name>
<accession>A0A2I8VQ78</accession>
<dbReference type="KEGG" id="srub:C2R22_21000"/>
<feature type="transmembrane region" description="Helical" evidence="1">
    <location>
        <begin position="6"/>
        <end position="27"/>
    </location>
</feature>
<keyword evidence="1" id="KW-1133">Transmembrane helix</keyword>
<feature type="transmembrane region" description="Helical" evidence="1">
    <location>
        <begin position="66"/>
        <end position="90"/>
    </location>
</feature>
<reference evidence="2 3" key="1">
    <citation type="submission" date="2018-01" db="EMBL/GenBank/DDBJ databases">
        <title>Complete genome sequence of Salinigranum rubrum GX10T, an extremely halophilic archaeon isolated from a marine solar saltern.</title>
        <authorList>
            <person name="Han S."/>
        </authorList>
    </citation>
    <scope>NUCLEOTIDE SEQUENCE [LARGE SCALE GENOMIC DNA]</scope>
    <source>
        <strain evidence="2 3">GX10</strain>
        <plasmid evidence="3">Plasmid unnamed1</plasmid>
    </source>
</reference>
<dbReference type="AlphaFoldDB" id="A0A2I8VQ78"/>
<proteinExistence type="predicted"/>
<keyword evidence="2" id="KW-0614">Plasmid</keyword>
<evidence type="ECO:0000313" key="3">
    <source>
        <dbReference type="Proteomes" id="UP000236584"/>
    </source>
</evidence>
<keyword evidence="3" id="KW-1185">Reference proteome</keyword>
<keyword evidence="1" id="KW-0472">Membrane</keyword>
<keyword evidence="1" id="KW-0812">Transmembrane</keyword>
<dbReference type="EMBL" id="CP026310">
    <property type="protein sequence ID" value="AUV84083.1"/>
    <property type="molecule type" value="Genomic_DNA"/>
</dbReference>
<dbReference type="Proteomes" id="UP000236584">
    <property type="component" value="Plasmid unnamed1"/>
</dbReference>
<organism evidence="2 3">
    <name type="scientific">Salinigranum rubrum</name>
    <dbReference type="NCBI Taxonomy" id="755307"/>
    <lineage>
        <taxon>Archaea</taxon>
        <taxon>Methanobacteriati</taxon>
        <taxon>Methanobacteriota</taxon>
        <taxon>Stenosarchaea group</taxon>
        <taxon>Halobacteria</taxon>
        <taxon>Halobacteriales</taxon>
        <taxon>Haloferacaceae</taxon>
        <taxon>Salinigranum</taxon>
    </lineage>
</organism>